<sequence>MNKQIQRIAMVVVVMVVVLLVNSTYVQVFKADALRSDSRNTRVLLDEYSRQRGLITAGSTVIANSVPTNDRFKFLRVYPNRGAEAFAPVTGYFSYQFASERVEKYEDPILNGSDDRLFGQRFLDLFSGRDPRGGNVVTTINPKLQQVAYNALRNGCDGGCRGSVVAIEPTTGRILTLASAPSYDPNLLASHDQNVREDAWTRWNNPNSVRQPMLNRAIDQRYPPGSTFKVITTAAALRDGVNTNIRLTAAPSMKLPDSPEPLTNYAGETCPGSSGGTVSLTQAFQYSCNTAFGDLSVNKMKGATSALIDMATRFGLNQSQPGIPIPVRATSETGDIPGPATLAQASIGQASVVMSPLQNAMIAATIANGGVRMQPYLVDKLQAPDLRTLLTTQPTTINEPITSTEAATLTQLMIASEQHTAGSGGPIPIASKTGTAEHCEAASCSGETPYSWYIAFGPSSNAKIAVAVIVENGQLGSASTGGAIAAPIGRAVINALVGGGNG</sequence>
<organism evidence="3 4">
    <name type="scientific">Gordonia effusa NBRC 100432</name>
    <dbReference type="NCBI Taxonomy" id="1077974"/>
    <lineage>
        <taxon>Bacteria</taxon>
        <taxon>Bacillati</taxon>
        <taxon>Actinomycetota</taxon>
        <taxon>Actinomycetes</taxon>
        <taxon>Mycobacteriales</taxon>
        <taxon>Gordoniaceae</taxon>
        <taxon>Gordonia</taxon>
    </lineage>
</organism>
<dbReference type="PANTHER" id="PTHR30627">
    <property type="entry name" value="PEPTIDOGLYCAN D,D-TRANSPEPTIDASE"/>
    <property type="match status" value="1"/>
</dbReference>
<feature type="domain" description="Penicillin binding protein A dimerisation" evidence="2">
    <location>
        <begin position="52"/>
        <end position="136"/>
    </location>
</feature>
<dbReference type="GO" id="GO:0005886">
    <property type="term" value="C:plasma membrane"/>
    <property type="evidence" value="ECO:0007669"/>
    <property type="project" value="TreeGrafter"/>
</dbReference>
<dbReference type="OrthoDB" id="9766847at2"/>
<dbReference type="InterPro" id="IPR050515">
    <property type="entry name" value="Beta-lactam/transpept"/>
</dbReference>
<dbReference type="Gene3D" id="3.40.710.10">
    <property type="entry name" value="DD-peptidase/beta-lactamase superfamily"/>
    <property type="match status" value="1"/>
</dbReference>
<dbReference type="GO" id="GO:0008658">
    <property type="term" value="F:penicillin binding"/>
    <property type="evidence" value="ECO:0007669"/>
    <property type="project" value="InterPro"/>
</dbReference>
<dbReference type="RefSeq" id="WP_007316645.1">
    <property type="nucleotide sequence ID" value="NZ_BAEH01000023.1"/>
</dbReference>
<dbReference type="InterPro" id="IPR001460">
    <property type="entry name" value="PCN-bd_Tpept"/>
</dbReference>
<evidence type="ECO:0000313" key="3">
    <source>
        <dbReference type="EMBL" id="GAB17307.1"/>
    </source>
</evidence>
<evidence type="ECO:0000259" key="2">
    <source>
        <dbReference type="Pfam" id="PF21922"/>
    </source>
</evidence>
<dbReference type="SUPFAM" id="SSF56601">
    <property type="entry name" value="beta-lactamase/transpeptidase-like"/>
    <property type="match status" value="1"/>
</dbReference>
<protein>
    <submittedName>
        <fullName evidence="3">Penicillin-binding protein PbpA</fullName>
    </submittedName>
</protein>
<dbReference type="STRING" id="1077974.GOEFS_023_00240"/>
<keyword evidence="4" id="KW-1185">Reference proteome</keyword>
<dbReference type="InterPro" id="IPR012338">
    <property type="entry name" value="Beta-lactam/transpept-like"/>
</dbReference>
<dbReference type="GO" id="GO:0071972">
    <property type="term" value="F:peptidoglycan L,D-transpeptidase activity"/>
    <property type="evidence" value="ECO:0007669"/>
    <property type="project" value="TreeGrafter"/>
</dbReference>
<dbReference type="EMBL" id="BAEH01000023">
    <property type="protein sequence ID" value="GAB17307.1"/>
    <property type="molecule type" value="Genomic_DNA"/>
</dbReference>
<comment type="caution">
    <text evidence="3">The sequence shown here is derived from an EMBL/GenBank/DDBJ whole genome shotgun (WGS) entry which is preliminary data.</text>
</comment>
<feature type="domain" description="Penicillin-binding protein transpeptidase" evidence="1">
    <location>
        <begin position="162"/>
        <end position="493"/>
    </location>
</feature>
<gene>
    <name evidence="3" type="primary">pbpA</name>
    <name evidence="3" type="ORF">GOEFS_023_00240</name>
</gene>
<dbReference type="GO" id="GO:0071555">
    <property type="term" value="P:cell wall organization"/>
    <property type="evidence" value="ECO:0007669"/>
    <property type="project" value="TreeGrafter"/>
</dbReference>
<dbReference type="Proteomes" id="UP000035034">
    <property type="component" value="Unassembled WGS sequence"/>
</dbReference>
<proteinExistence type="predicted"/>
<evidence type="ECO:0000313" key="4">
    <source>
        <dbReference type="Proteomes" id="UP000035034"/>
    </source>
</evidence>
<dbReference type="AlphaFoldDB" id="H0QWV6"/>
<accession>H0QWV6</accession>
<name>H0QWV6_9ACTN</name>
<dbReference type="InterPro" id="IPR054120">
    <property type="entry name" value="PBPA_dimer"/>
</dbReference>
<dbReference type="Gene3D" id="3.90.1310.10">
    <property type="entry name" value="Penicillin-binding protein 2a (Domain 2)"/>
    <property type="match status" value="1"/>
</dbReference>
<dbReference type="Pfam" id="PF21922">
    <property type="entry name" value="PBP_dimer_2"/>
    <property type="match status" value="1"/>
</dbReference>
<dbReference type="eggNOG" id="COG0768">
    <property type="taxonomic scope" value="Bacteria"/>
</dbReference>
<dbReference type="PANTHER" id="PTHR30627:SF24">
    <property type="entry name" value="PENICILLIN-BINDING PROTEIN 4B"/>
    <property type="match status" value="1"/>
</dbReference>
<dbReference type="Pfam" id="PF00905">
    <property type="entry name" value="Transpeptidase"/>
    <property type="match status" value="1"/>
</dbReference>
<reference evidence="3 4" key="1">
    <citation type="submission" date="2011-12" db="EMBL/GenBank/DDBJ databases">
        <title>Whole genome shotgun sequence of Gordonia effusa NBRC 100432.</title>
        <authorList>
            <person name="Yoshida I."/>
            <person name="Takarada H."/>
            <person name="Hosoyama A."/>
            <person name="Tsuchikane K."/>
            <person name="Katsumata H."/>
            <person name="Yamazaki S."/>
            <person name="Fujita N."/>
        </authorList>
    </citation>
    <scope>NUCLEOTIDE SEQUENCE [LARGE SCALE GENOMIC DNA]</scope>
    <source>
        <strain evidence="3 4">NBRC 100432</strain>
    </source>
</reference>
<evidence type="ECO:0000259" key="1">
    <source>
        <dbReference type="Pfam" id="PF00905"/>
    </source>
</evidence>